<evidence type="ECO:0000256" key="1">
    <source>
        <dbReference type="SAM" id="SignalP"/>
    </source>
</evidence>
<evidence type="ECO:0000259" key="2">
    <source>
        <dbReference type="Pfam" id="PF02169"/>
    </source>
</evidence>
<feature type="chain" id="PRO_5030758916" description="Lipoprotein LPP20-like domain-containing protein" evidence="1">
    <location>
        <begin position="22"/>
        <end position="340"/>
    </location>
</feature>
<name>A0A7W7Y4H0_9BACT</name>
<dbReference type="Gene3D" id="3.10.28.20">
    <property type="entry name" value="Acetamidase/Formamidase-like domains"/>
    <property type="match status" value="1"/>
</dbReference>
<gene>
    <name evidence="3" type="ORF">HNR37_001207</name>
</gene>
<protein>
    <recommendedName>
        <fullName evidence="2">Lipoprotein LPP20-like domain-containing protein</fullName>
    </recommendedName>
</protein>
<proteinExistence type="predicted"/>
<dbReference type="RefSeq" id="WP_183731425.1">
    <property type="nucleotide sequence ID" value="NZ_JACHID010000006.1"/>
</dbReference>
<dbReference type="AlphaFoldDB" id="A0A7W7Y4H0"/>
<dbReference type="InterPro" id="IPR024952">
    <property type="entry name" value="LPP20-like_dom"/>
</dbReference>
<organism evidence="3 4">
    <name type="scientific">Desulfurispira natronophila</name>
    <dbReference type="NCBI Taxonomy" id="682562"/>
    <lineage>
        <taxon>Bacteria</taxon>
        <taxon>Pseudomonadati</taxon>
        <taxon>Chrysiogenota</taxon>
        <taxon>Chrysiogenia</taxon>
        <taxon>Chrysiogenales</taxon>
        <taxon>Chrysiogenaceae</taxon>
        <taxon>Desulfurispira</taxon>
    </lineage>
</organism>
<accession>A0A7W7Y4H0</accession>
<feature type="domain" description="Lipoprotein LPP20-like" evidence="2">
    <location>
        <begin position="30"/>
        <end position="133"/>
    </location>
</feature>
<feature type="signal peptide" evidence="1">
    <location>
        <begin position="1"/>
        <end position="21"/>
    </location>
</feature>
<sequence>MLKTSIYTLLALMVLMAGCAAKPPPESSYPAWITGQSTEYPASIYVKGRGSGTTPAMAAQSARTELASFFEVQILARMESHIAETMDNDRYQQAQQHHTHINTTVGQILEGTEISQRWYSEEEGTHYALATLHRGNTLLNLDQRRDQLGQETALLVDQARQHANALRAASLLEEARQQQQHLLALGQTRQTLEPLPAGQLSRYSQTELQQMQRERLQDVTFTVNADTPGDLQRQVTDTASAALSSWGILMDPEGEYTLRIVYRPEPLQFREQWYWLRARLEMAILEPTGEVSAQQSYEVRESSRSETTARQRAEALVLQKVRQEVAALLFNTSTASTPVE</sequence>
<comment type="caution">
    <text evidence="3">The sequence shown here is derived from an EMBL/GenBank/DDBJ whole genome shotgun (WGS) entry which is preliminary data.</text>
</comment>
<dbReference type="EMBL" id="JACHID010000006">
    <property type="protein sequence ID" value="MBB5021893.1"/>
    <property type="molecule type" value="Genomic_DNA"/>
</dbReference>
<keyword evidence="4" id="KW-1185">Reference proteome</keyword>
<evidence type="ECO:0000313" key="3">
    <source>
        <dbReference type="EMBL" id="MBB5021893.1"/>
    </source>
</evidence>
<keyword evidence="1" id="KW-0732">Signal</keyword>
<reference evidence="3 4" key="1">
    <citation type="submission" date="2020-08" db="EMBL/GenBank/DDBJ databases">
        <title>Genomic Encyclopedia of Type Strains, Phase IV (KMG-IV): sequencing the most valuable type-strain genomes for metagenomic binning, comparative biology and taxonomic classification.</title>
        <authorList>
            <person name="Goeker M."/>
        </authorList>
    </citation>
    <scope>NUCLEOTIDE SEQUENCE [LARGE SCALE GENOMIC DNA]</scope>
    <source>
        <strain evidence="3 4">DSM 22071</strain>
    </source>
</reference>
<dbReference type="Pfam" id="PF02169">
    <property type="entry name" value="LPP20"/>
    <property type="match status" value="1"/>
</dbReference>
<dbReference type="Proteomes" id="UP000528322">
    <property type="component" value="Unassembled WGS sequence"/>
</dbReference>
<evidence type="ECO:0000313" key="4">
    <source>
        <dbReference type="Proteomes" id="UP000528322"/>
    </source>
</evidence>
<dbReference type="PROSITE" id="PS51257">
    <property type="entry name" value="PROKAR_LIPOPROTEIN"/>
    <property type="match status" value="1"/>
</dbReference>